<dbReference type="STRING" id="545695.TREAZ_1474"/>
<dbReference type="NCBIfam" id="TIGR01764">
    <property type="entry name" value="excise"/>
    <property type="match status" value="1"/>
</dbReference>
<reference evidence="3 4" key="2">
    <citation type="journal article" date="2011" name="ISME J.">
        <title>RNA-seq reveals cooperative metabolic interactions between two termite-gut spirochete species in co-culture.</title>
        <authorList>
            <person name="Rosenthal A.Z."/>
            <person name="Matson E.G."/>
            <person name="Eldar A."/>
            <person name="Leadbetter J.R."/>
        </authorList>
    </citation>
    <scope>NUCLEOTIDE SEQUENCE [LARGE SCALE GENOMIC DNA]</scope>
    <source>
        <strain evidence="4">ATCC BAA-888 / DSM 13862 / ZAS-9</strain>
    </source>
</reference>
<dbReference type="Pfam" id="PF12728">
    <property type="entry name" value="HTH_17"/>
    <property type="match status" value="1"/>
</dbReference>
<accession>F5YEN6</accession>
<dbReference type="EMBL" id="CP001841">
    <property type="protein sequence ID" value="AEF82772.1"/>
    <property type="molecule type" value="Genomic_DNA"/>
</dbReference>
<evidence type="ECO:0000313" key="4">
    <source>
        <dbReference type="Proteomes" id="UP000009222"/>
    </source>
</evidence>
<sequence length="303" mass="33245">MVSTLLTAEDVAHQLRIKKLTVYGLIKRGELSSSRVGKQVRVSQADINSYLEASKTGPGTKSAPAELPAERGTSIIISGQDACIDLMMSKIAGTGEAVLRSYMGCYNSLFALYNGRITMAASHLWDAETDTYNYPYMHRLLPGLRVGVLRLAGRMQGFYVKENNPLNIKDWQDLARPGITMINREKGCGTRILLDQKLAGLDIDTSDIQGYTRESSSHLACAGIVAKGGADLGCGCARGAESIKDINFIPLQLEWYDFVFRLSDKNTSAVRSISSYVGSPEFKQDLEILGGYDISQTGRYEEF</sequence>
<dbReference type="Proteomes" id="UP000009222">
    <property type="component" value="Chromosome"/>
</dbReference>
<dbReference type="HOGENOM" id="CLU_053344_0_0_12"/>
<dbReference type="AlphaFoldDB" id="F5YEN6"/>
<dbReference type="PANTHER" id="PTHR38431">
    <property type="entry name" value="BLL2305 PROTEIN"/>
    <property type="match status" value="1"/>
</dbReference>
<dbReference type="Pfam" id="PF12727">
    <property type="entry name" value="PBP_like"/>
    <property type="match status" value="1"/>
</dbReference>
<dbReference type="GO" id="GO:0003677">
    <property type="term" value="F:DNA binding"/>
    <property type="evidence" value="ECO:0007669"/>
    <property type="project" value="InterPro"/>
</dbReference>
<dbReference type="InterPro" id="IPR010093">
    <property type="entry name" value="SinI_DNA-bd"/>
</dbReference>
<feature type="domain" description="Helix-turn-helix" evidence="2">
    <location>
        <begin position="5"/>
        <end position="53"/>
    </location>
</feature>
<dbReference type="SUPFAM" id="SSF53850">
    <property type="entry name" value="Periplasmic binding protein-like II"/>
    <property type="match status" value="1"/>
</dbReference>
<dbReference type="PANTHER" id="PTHR38431:SF1">
    <property type="entry name" value="BLL2305 PROTEIN"/>
    <property type="match status" value="1"/>
</dbReference>
<gene>
    <name evidence="3" type="ordered locus">TREAZ_1474</name>
</gene>
<proteinExistence type="predicted"/>
<feature type="domain" description="PBP" evidence="1">
    <location>
        <begin position="97"/>
        <end position="273"/>
    </location>
</feature>
<organism evidence="3 4">
    <name type="scientific">Leadbettera azotonutricia (strain ATCC BAA-888 / DSM 13862 / ZAS-9)</name>
    <name type="common">Treponema azotonutricium</name>
    <dbReference type="NCBI Taxonomy" id="545695"/>
    <lineage>
        <taxon>Bacteria</taxon>
        <taxon>Pseudomonadati</taxon>
        <taxon>Spirochaetota</taxon>
        <taxon>Spirochaetia</taxon>
        <taxon>Spirochaetales</taxon>
        <taxon>Breznakiellaceae</taxon>
        <taxon>Leadbettera</taxon>
    </lineage>
</organism>
<dbReference type="eggNOG" id="COG1910">
    <property type="taxonomic scope" value="Bacteria"/>
</dbReference>
<keyword evidence="4" id="KW-1185">Reference proteome</keyword>
<evidence type="ECO:0000313" key="3">
    <source>
        <dbReference type="EMBL" id="AEF82772.1"/>
    </source>
</evidence>
<dbReference type="InParanoid" id="F5YEN6"/>
<dbReference type="InterPro" id="IPR024370">
    <property type="entry name" value="PBP_domain"/>
</dbReference>
<dbReference type="RefSeq" id="WP_015710539.1">
    <property type="nucleotide sequence ID" value="NC_015577.1"/>
</dbReference>
<evidence type="ECO:0000259" key="1">
    <source>
        <dbReference type="Pfam" id="PF12727"/>
    </source>
</evidence>
<evidence type="ECO:0000259" key="2">
    <source>
        <dbReference type="Pfam" id="PF12728"/>
    </source>
</evidence>
<dbReference type="InterPro" id="IPR041657">
    <property type="entry name" value="HTH_17"/>
</dbReference>
<name>F5YEN6_LEAAZ</name>
<protein>
    <submittedName>
        <fullName evidence="3">Molybdopterin cofactor synthesis/binding domain protein</fullName>
    </submittedName>
</protein>
<reference evidence="4" key="1">
    <citation type="submission" date="2009-12" db="EMBL/GenBank/DDBJ databases">
        <title>Complete sequence of Treponema azotonutricium strain ZAS-9.</title>
        <authorList>
            <person name="Tetu S.G."/>
            <person name="Matson E."/>
            <person name="Ren Q."/>
            <person name="Seshadri R."/>
            <person name="Elbourne L."/>
            <person name="Hassan K.A."/>
            <person name="Durkin A."/>
            <person name="Radune D."/>
            <person name="Mohamoud Y."/>
            <person name="Shay R."/>
            <person name="Jin S."/>
            <person name="Zhang X."/>
            <person name="Lucey K."/>
            <person name="Ballor N.R."/>
            <person name="Ottesen E."/>
            <person name="Rosenthal R."/>
            <person name="Allen A."/>
            <person name="Leadbetter J.R."/>
            <person name="Paulsen I.T."/>
        </authorList>
    </citation>
    <scope>NUCLEOTIDE SEQUENCE [LARGE SCALE GENOMIC DNA]</scope>
    <source>
        <strain evidence="4">ATCC BAA-888 / DSM 13862 / ZAS-9</strain>
    </source>
</reference>
<dbReference type="KEGG" id="taz:TREAZ_1474"/>
<dbReference type="Gene3D" id="3.40.190.10">
    <property type="entry name" value="Periplasmic binding protein-like II"/>
    <property type="match status" value="1"/>
</dbReference>
<dbReference type="OrthoDB" id="9804758at2"/>